<reference evidence="3 4" key="1">
    <citation type="submission" date="2023-10" db="EMBL/GenBank/DDBJ databases">
        <title>Y20.</title>
        <authorList>
            <person name="Zhang G."/>
            <person name="Ding Y."/>
        </authorList>
    </citation>
    <scope>NUCLEOTIDE SEQUENCE [LARGE SCALE GENOMIC DNA]</scope>
    <source>
        <strain evidence="3 4">Y20</strain>
    </source>
</reference>
<feature type="signal peptide" evidence="1">
    <location>
        <begin position="1"/>
        <end position="22"/>
    </location>
</feature>
<name>A0AAU0MHW5_9MICO</name>
<feature type="chain" id="PRO_5043614068" evidence="1">
    <location>
        <begin position="23"/>
        <end position="199"/>
    </location>
</feature>
<accession>A0AAU0MHW5</accession>
<keyword evidence="1" id="KW-0732">Signal</keyword>
<dbReference type="KEGG" id="mliy:RYJ27_01010"/>
<gene>
    <name evidence="3" type="ORF">RYJ27_01010</name>
</gene>
<dbReference type="Proteomes" id="UP001329313">
    <property type="component" value="Chromosome"/>
</dbReference>
<dbReference type="Gene3D" id="1.20.1260.10">
    <property type="match status" value="1"/>
</dbReference>
<dbReference type="AlphaFoldDB" id="A0AAU0MHW5"/>
<feature type="domain" description="DUF305" evidence="2">
    <location>
        <begin position="55"/>
        <end position="196"/>
    </location>
</feature>
<evidence type="ECO:0000313" key="3">
    <source>
        <dbReference type="EMBL" id="WOQ69856.1"/>
    </source>
</evidence>
<organism evidence="3 4">
    <name type="scientific">Microbacterium limosum</name>
    <dbReference type="NCBI Taxonomy" id="3079935"/>
    <lineage>
        <taxon>Bacteria</taxon>
        <taxon>Bacillati</taxon>
        <taxon>Actinomycetota</taxon>
        <taxon>Actinomycetes</taxon>
        <taxon>Micrococcales</taxon>
        <taxon>Microbacteriaceae</taxon>
        <taxon>Microbacterium</taxon>
    </lineage>
</organism>
<keyword evidence="4" id="KW-1185">Reference proteome</keyword>
<dbReference type="PANTHER" id="PTHR36933">
    <property type="entry name" value="SLL0788 PROTEIN"/>
    <property type="match status" value="1"/>
</dbReference>
<dbReference type="Pfam" id="PF03713">
    <property type="entry name" value="DUF305"/>
    <property type="match status" value="1"/>
</dbReference>
<evidence type="ECO:0000256" key="1">
    <source>
        <dbReference type="SAM" id="SignalP"/>
    </source>
</evidence>
<sequence length="199" mass="21292">MRKLRTIALTSSAVLAAALVLAGCAPQDGTMPGMDHGPGGMTETTEPAAEFNAADEMFVTMMIPHHQQAIDMADIVLAKTDVDPQVTELAQQIKDAQGPEIETMRGWLADWGVEEPMGGMDHGDGMMSENDMTALEDASGPEASRLFLEQMIVHHQGAIEMAEMALDAAQNPDVTALATQVIEDQTAEITTMRDLLATL</sequence>
<dbReference type="PROSITE" id="PS51257">
    <property type="entry name" value="PROKAR_LIPOPROTEIN"/>
    <property type="match status" value="1"/>
</dbReference>
<dbReference type="RefSeq" id="WP_330170950.1">
    <property type="nucleotide sequence ID" value="NZ_CP137080.1"/>
</dbReference>
<dbReference type="PANTHER" id="PTHR36933:SF1">
    <property type="entry name" value="SLL0788 PROTEIN"/>
    <property type="match status" value="1"/>
</dbReference>
<evidence type="ECO:0000313" key="4">
    <source>
        <dbReference type="Proteomes" id="UP001329313"/>
    </source>
</evidence>
<protein>
    <submittedName>
        <fullName evidence="3">DUF305 domain-containing protein</fullName>
    </submittedName>
</protein>
<dbReference type="EMBL" id="CP137080">
    <property type="protein sequence ID" value="WOQ69856.1"/>
    <property type="molecule type" value="Genomic_DNA"/>
</dbReference>
<dbReference type="InterPro" id="IPR005183">
    <property type="entry name" value="DUF305_CopM-like"/>
</dbReference>
<dbReference type="InterPro" id="IPR012347">
    <property type="entry name" value="Ferritin-like"/>
</dbReference>
<evidence type="ECO:0000259" key="2">
    <source>
        <dbReference type="Pfam" id="PF03713"/>
    </source>
</evidence>
<proteinExistence type="predicted"/>